<dbReference type="GO" id="GO:0016020">
    <property type="term" value="C:membrane"/>
    <property type="evidence" value="ECO:0007669"/>
    <property type="project" value="InterPro"/>
</dbReference>
<keyword evidence="2" id="KW-1133">Transmembrane helix</keyword>
<evidence type="ECO:0000313" key="5">
    <source>
        <dbReference type="Proteomes" id="UP000451471"/>
    </source>
</evidence>
<feature type="transmembrane region" description="Helical" evidence="2">
    <location>
        <begin position="140"/>
        <end position="163"/>
    </location>
</feature>
<organism evidence="4 5">
    <name type="scientific">Halomarina oriensis</name>
    <dbReference type="NCBI Taxonomy" id="671145"/>
    <lineage>
        <taxon>Archaea</taxon>
        <taxon>Methanobacteriati</taxon>
        <taxon>Methanobacteriota</taxon>
        <taxon>Stenosarchaea group</taxon>
        <taxon>Halobacteria</taxon>
        <taxon>Halobacteriales</taxon>
        <taxon>Natronomonadaceae</taxon>
        <taxon>Halomarina</taxon>
    </lineage>
</organism>
<dbReference type="InterPro" id="IPR037185">
    <property type="entry name" value="EmrE-like"/>
</dbReference>
<evidence type="ECO:0000259" key="3">
    <source>
        <dbReference type="Pfam" id="PF00892"/>
    </source>
</evidence>
<keyword evidence="2" id="KW-0812">Transmembrane</keyword>
<dbReference type="AlphaFoldDB" id="A0A6B0GHM2"/>
<evidence type="ECO:0000256" key="2">
    <source>
        <dbReference type="SAM" id="Phobius"/>
    </source>
</evidence>
<evidence type="ECO:0000256" key="1">
    <source>
        <dbReference type="SAM" id="MobiDB-lite"/>
    </source>
</evidence>
<proteinExistence type="predicted"/>
<reference evidence="4 5" key="1">
    <citation type="submission" date="2019-12" db="EMBL/GenBank/DDBJ databases">
        <title>Halocatena pleomorpha gen. nov. sp. nov., an extremely halophilic archaeon of family Halobacteriaceae isolated from saltpan soil.</title>
        <authorList>
            <person name="Pal Y."/>
            <person name="Verma A."/>
            <person name="Krishnamurthi S."/>
            <person name="Kumar P."/>
        </authorList>
    </citation>
    <scope>NUCLEOTIDE SEQUENCE [LARGE SCALE GENOMIC DNA]</scope>
    <source>
        <strain evidence="4 5">JCM 16495</strain>
    </source>
</reference>
<sequence>MRGPPSPARRAHSTPRRRPWRRVRRAVRSWSVYGTDRPEPHGSGATGRSPVVARAATPTAGRRANRPTYPHAPPGSTVNVGLLAALAAALLYGCYLAGYKHFFGDYPAMAYLLVVEVGAVVWYFPVAAPHLQDLRTVPVTSLAALLAVAALTGLAVAAILEALRRGDVSYVTPLGKLVPLFVLPLELLYFEAAGVSALQAGGVVLATVGVYAANYESGSLIDPFRRALSYRPAQLALASAAAFALVDAGKRLLLQELSLAPELVVWVSLVGVALVAAPLGVRQYGQLPRRTRPVLFLVGAVVALGDHLMALGFAELPASVASSIVNAQAVVAVLLGGLVLNEGSFAQRLGAGVLTVVGVAFVALG</sequence>
<feature type="domain" description="EamA" evidence="3">
    <location>
        <begin position="80"/>
        <end position="213"/>
    </location>
</feature>
<name>A0A6B0GHM2_9EURY</name>
<feature type="transmembrane region" description="Helical" evidence="2">
    <location>
        <begin position="259"/>
        <end position="281"/>
    </location>
</feature>
<feature type="region of interest" description="Disordered" evidence="1">
    <location>
        <begin position="1"/>
        <end position="72"/>
    </location>
</feature>
<feature type="transmembrane region" description="Helical" evidence="2">
    <location>
        <begin position="78"/>
        <end position="98"/>
    </location>
</feature>
<dbReference type="EMBL" id="WSZK01000014">
    <property type="protein sequence ID" value="MWG34100.1"/>
    <property type="molecule type" value="Genomic_DNA"/>
</dbReference>
<comment type="caution">
    <text evidence="4">The sequence shown here is derived from an EMBL/GenBank/DDBJ whole genome shotgun (WGS) entry which is preliminary data.</text>
</comment>
<feature type="compositionally biased region" description="Low complexity" evidence="1">
    <location>
        <begin position="50"/>
        <end position="68"/>
    </location>
</feature>
<accession>A0A6B0GHM2</accession>
<dbReference type="InterPro" id="IPR000620">
    <property type="entry name" value="EamA_dom"/>
</dbReference>
<feature type="transmembrane region" description="Helical" evidence="2">
    <location>
        <begin position="235"/>
        <end position="253"/>
    </location>
</feature>
<protein>
    <submittedName>
        <fullName evidence="4">EamA family transporter</fullName>
    </submittedName>
</protein>
<feature type="domain" description="EamA" evidence="3">
    <location>
        <begin position="235"/>
        <end position="363"/>
    </location>
</feature>
<keyword evidence="5" id="KW-1185">Reference proteome</keyword>
<dbReference type="SUPFAM" id="SSF103481">
    <property type="entry name" value="Multidrug resistance efflux transporter EmrE"/>
    <property type="match status" value="1"/>
</dbReference>
<feature type="transmembrane region" description="Helical" evidence="2">
    <location>
        <begin position="320"/>
        <end position="340"/>
    </location>
</feature>
<dbReference type="Proteomes" id="UP000451471">
    <property type="component" value="Unassembled WGS sequence"/>
</dbReference>
<feature type="transmembrane region" description="Helical" evidence="2">
    <location>
        <begin position="345"/>
        <end position="364"/>
    </location>
</feature>
<feature type="compositionally biased region" description="Basic residues" evidence="1">
    <location>
        <begin position="9"/>
        <end position="27"/>
    </location>
</feature>
<feature type="transmembrane region" description="Helical" evidence="2">
    <location>
        <begin position="110"/>
        <end position="128"/>
    </location>
</feature>
<keyword evidence="2" id="KW-0472">Membrane</keyword>
<dbReference type="Pfam" id="PF00892">
    <property type="entry name" value="EamA"/>
    <property type="match status" value="2"/>
</dbReference>
<feature type="transmembrane region" description="Helical" evidence="2">
    <location>
        <begin position="293"/>
        <end position="314"/>
    </location>
</feature>
<gene>
    <name evidence="4" type="ORF">GQS65_06275</name>
</gene>
<feature type="transmembrane region" description="Helical" evidence="2">
    <location>
        <begin position="196"/>
        <end position="214"/>
    </location>
</feature>
<evidence type="ECO:0000313" key="4">
    <source>
        <dbReference type="EMBL" id="MWG34100.1"/>
    </source>
</evidence>